<dbReference type="GO" id="GO:0005829">
    <property type="term" value="C:cytosol"/>
    <property type="evidence" value="ECO:0007669"/>
    <property type="project" value="TreeGrafter"/>
</dbReference>
<evidence type="ECO:0000313" key="1">
    <source>
        <dbReference type="WBParaSite" id="GPUH_0002179601-mRNA-1"/>
    </source>
</evidence>
<dbReference type="WBParaSite" id="GPUH_0002179601-mRNA-1">
    <property type="protein sequence ID" value="GPUH_0002179601-mRNA-1"/>
    <property type="gene ID" value="GPUH_0002179601"/>
</dbReference>
<dbReference type="InterPro" id="IPR026074">
    <property type="entry name" value="MAP1"/>
</dbReference>
<dbReference type="GO" id="GO:0003779">
    <property type="term" value="F:actin binding"/>
    <property type="evidence" value="ECO:0007669"/>
    <property type="project" value="TreeGrafter"/>
</dbReference>
<organism evidence="1">
    <name type="scientific">Gongylonema pulchrum</name>
    <dbReference type="NCBI Taxonomy" id="637853"/>
    <lineage>
        <taxon>Eukaryota</taxon>
        <taxon>Metazoa</taxon>
        <taxon>Ecdysozoa</taxon>
        <taxon>Nematoda</taxon>
        <taxon>Chromadorea</taxon>
        <taxon>Rhabditida</taxon>
        <taxon>Spirurina</taxon>
        <taxon>Spiruromorpha</taxon>
        <taxon>Spiruroidea</taxon>
        <taxon>Gongylonematidae</taxon>
        <taxon>Gongylonema</taxon>
    </lineage>
</organism>
<accession>A0A183ELC8</accession>
<dbReference type="AlphaFoldDB" id="A0A183ELC8"/>
<dbReference type="GO" id="GO:0043025">
    <property type="term" value="C:neuronal cell body"/>
    <property type="evidence" value="ECO:0007669"/>
    <property type="project" value="TreeGrafter"/>
</dbReference>
<dbReference type="GO" id="GO:0005874">
    <property type="term" value="C:microtubule"/>
    <property type="evidence" value="ECO:0007669"/>
    <property type="project" value="InterPro"/>
</dbReference>
<dbReference type="GO" id="GO:0005875">
    <property type="term" value="C:microtubule associated complex"/>
    <property type="evidence" value="ECO:0007669"/>
    <property type="project" value="TreeGrafter"/>
</dbReference>
<protein>
    <submittedName>
        <fullName evidence="1">PHM7_ext domain-containing protein</fullName>
    </submittedName>
</protein>
<proteinExistence type="predicted"/>
<reference evidence="1" key="1">
    <citation type="submission" date="2016-06" db="UniProtKB">
        <authorList>
            <consortium name="WormBaseParasite"/>
        </authorList>
    </citation>
    <scope>IDENTIFICATION</scope>
</reference>
<dbReference type="PANTHER" id="PTHR13843:SF12">
    <property type="entry name" value="ATPASE F1_V1_A1 COMPLEX ALPHA_BETA SUBUNIT NUCLEOTIDE-BINDING DOMAIN-CONTAINING PROTEIN"/>
    <property type="match status" value="1"/>
</dbReference>
<dbReference type="GO" id="GO:0045202">
    <property type="term" value="C:synapse"/>
    <property type="evidence" value="ECO:0007669"/>
    <property type="project" value="TreeGrafter"/>
</dbReference>
<dbReference type="GO" id="GO:0000226">
    <property type="term" value="P:microtubule cytoskeleton organization"/>
    <property type="evidence" value="ECO:0007669"/>
    <property type="project" value="InterPro"/>
</dbReference>
<sequence>LSFEFIHFFLLCIFQKQVPDIIERETFSLRSNVSSDSVNAENQNAYEEAHAKELYLPPMTSTARSRAKPAVNGVKTKPKLTQPLYFDIVFVPHHGSHPILKDEEAARAFVTSIRSRRYILSGQDSIRTYFLDGLIAGKTAWNKPELEVDVLPTHDSDELTLYSHEKASFVQ</sequence>
<name>A0A183ELC8_9BILA</name>
<dbReference type="GO" id="GO:0031114">
    <property type="term" value="P:regulation of microtubule depolymerization"/>
    <property type="evidence" value="ECO:0007669"/>
    <property type="project" value="TreeGrafter"/>
</dbReference>
<dbReference type="GO" id="GO:0008017">
    <property type="term" value="F:microtubule binding"/>
    <property type="evidence" value="ECO:0007669"/>
    <property type="project" value="InterPro"/>
</dbReference>
<dbReference type="GO" id="GO:0007409">
    <property type="term" value="P:axonogenesis"/>
    <property type="evidence" value="ECO:0007669"/>
    <property type="project" value="TreeGrafter"/>
</dbReference>
<dbReference type="PANTHER" id="PTHR13843">
    <property type="entry name" value="MICROTUBULE-ASSOCIATED PROTEIN"/>
    <property type="match status" value="1"/>
</dbReference>
<dbReference type="GO" id="GO:0016358">
    <property type="term" value="P:dendrite development"/>
    <property type="evidence" value="ECO:0007669"/>
    <property type="project" value="TreeGrafter"/>
</dbReference>
<dbReference type="GO" id="GO:0030425">
    <property type="term" value="C:dendrite"/>
    <property type="evidence" value="ECO:0007669"/>
    <property type="project" value="TreeGrafter"/>
</dbReference>